<sequence>MNAKEFLLALCFIAIFAFDKVYGSPEAEAEAEAEANPDADPAAHLGGVLTDLVNKALG</sequence>
<accession>A0A8T9VJM2</accession>
<evidence type="ECO:0000313" key="2">
    <source>
        <dbReference type="EMBL" id="UOY17118.1"/>
    </source>
</evidence>
<dbReference type="AlphaFoldDB" id="A0A8T9VJM2"/>
<evidence type="ECO:0000256" key="1">
    <source>
        <dbReference type="SAM" id="SignalP"/>
    </source>
</evidence>
<reference evidence="2" key="1">
    <citation type="submission" date="2020-12" db="EMBL/GenBank/DDBJ databases">
        <authorList>
            <person name="Robinson S.D."/>
        </authorList>
    </citation>
    <scope>NUCLEOTIDE SEQUENCE</scope>
    <source>
        <tissue evidence="2">Venom apparatus</tissue>
    </source>
</reference>
<feature type="signal peptide" evidence="1">
    <location>
        <begin position="1"/>
        <end position="23"/>
    </location>
</feature>
<organism evidence="2">
    <name type="scientific">Dasymutilla chiron</name>
    <name type="common">Velvet ant</name>
    <name type="synonym">Mutilla chiron</name>
    <dbReference type="NCBI Taxonomy" id="374949"/>
    <lineage>
        <taxon>Eukaryota</taxon>
        <taxon>Metazoa</taxon>
        <taxon>Ecdysozoa</taxon>
        <taxon>Arthropoda</taxon>
        <taxon>Hexapoda</taxon>
        <taxon>Insecta</taxon>
        <taxon>Pterygota</taxon>
        <taxon>Neoptera</taxon>
        <taxon>Endopterygota</taxon>
        <taxon>Hymenoptera</taxon>
        <taxon>Apocrita</taxon>
        <taxon>Aculeata</taxon>
        <taxon>Pompiloidea</taxon>
        <taxon>Mutillidae</taxon>
        <taxon>Sphaeropthalminae</taxon>
        <taxon>Dasymutilla</taxon>
    </lineage>
</organism>
<feature type="chain" id="PRO_5035877680" evidence="1">
    <location>
        <begin position="24"/>
        <end position="58"/>
    </location>
</feature>
<dbReference type="EMBL" id="MW323174">
    <property type="protein sequence ID" value="UOY17118.1"/>
    <property type="molecule type" value="mRNA"/>
</dbReference>
<proteinExistence type="evidence at transcript level"/>
<protein>
    <submittedName>
        <fullName evidence="2">Venom peptide</fullName>
    </submittedName>
</protein>
<name>A0A8T9VJM2_DASCH</name>
<keyword evidence="1" id="KW-0732">Signal</keyword>